<dbReference type="EMBL" id="PDNA01000015">
    <property type="protein sequence ID" value="PGH26568.1"/>
    <property type="molecule type" value="Genomic_DNA"/>
</dbReference>
<keyword evidence="11" id="KW-1185">Reference proteome</keyword>
<evidence type="ECO:0000256" key="3">
    <source>
        <dbReference type="ARBA" id="ARBA00007658"/>
    </source>
</evidence>
<feature type="compositionally biased region" description="Basic and acidic residues" evidence="9">
    <location>
        <begin position="97"/>
        <end position="127"/>
    </location>
</feature>
<organism evidence="10 11">
    <name type="scientific">Polytolypa hystricis (strain UAMH7299)</name>
    <dbReference type="NCBI Taxonomy" id="1447883"/>
    <lineage>
        <taxon>Eukaryota</taxon>
        <taxon>Fungi</taxon>
        <taxon>Dikarya</taxon>
        <taxon>Ascomycota</taxon>
        <taxon>Pezizomycotina</taxon>
        <taxon>Eurotiomycetes</taxon>
        <taxon>Eurotiomycetidae</taxon>
        <taxon>Onygenales</taxon>
        <taxon>Onygenales incertae sedis</taxon>
        <taxon>Polytolypa</taxon>
    </lineage>
</organism>
<comment type="pathway">
    <text evidence="2">Protein modification; protein glycosylation.</text>
</comment>
<dbReference type="OrthoDB" id="10052040at2759"/>
<sequence length="867" mass="96761">MIRIRRYRIFLAFAAISVLAFVHFARMRDWTPHPVSNEQPPVVQKPVVEAPAPAPVPPPAPAPESPPAPEAAAPPPAEEPAEKPAEPDEGSASHGFNPEDKLAEDALEPKKPADDVSEPKEDTKEPSKPNSPTVAILDDEFGPEGQGRLDAPDLDRSEVRWKKQPEHFPIDPESLITLPTGTPKTIPQIQFDFPEESAEAKKAREEQLALIKDSFNHSWSGYKEYAWGHDEVRPVYGGNRDPFAGWGATLVDALDTLWIMGMEEEFEEAVEAVKKIDFTTSRRKDIPVFETVIRYLGGLIGAYDISGGKYQALIDKAVELAEILMGAFDTPNRMPVTYYHWAPAYASQPHRAGVRAVLAEIASLTVEFTRLAQITGEEKYYDAVARITNALEEFQDETDIPGLWPAYIDASGCKKALQILQKGQPVITPSKQAPTIPEQPISNDKKDKRDTPEDDPLLEDAEPANYDATPEEPTKKPSSDSQVEPAEVPEEKEKPKPTTKESNCAEQGLASPPHTRVDKFTLGGLADSAYEYLPKEFMLLGGLSDQYRTLYEKSMKATRDKLLFRPMIPDNDRDILSLAAVNSKKTNGDKPKLDYMYEGTHLGCFAGGMFGIGAKIFDLEEDLEIASKLTDGCVWAYESTKTGIMPESFELLPCDSVDDCKWNQTRYYEALDPYQAERKSRLDAWYDRLNALDSAKTGGEEPKAPVEPKEVPEEEDTDTHAKRDGPVPPAAADRPIPESVHHQIGGKPVVVPHEEYAETRIKEERLPPGFTGISSRKYILRPEAIESVFIMYRITGDEIWREKGWQMFKAIEAATRTELASSAIKDVTSELPFFLNEMESFWLAETLKYFYLLFSDASVVSLDEYVL</sequence>
<feature type="compositionally biased region" description="Pro residues" evidence="9">
    <location>
        <begin position="52"/>
        <end position="78"/>
    </location>
</feature>
<keyword evidence="4 8" id="KW-0378">Hydrolase</keyword>
<feature type="compositionally biased region" description="Acidic residues" evidence="9">
    <location>
        <begin position="452"/>
        <end position="462"/>
    </location>
</feature>
<evidence type="ECO:0000313" key="11">
    <source>
        <dbReference type="Proteomes" id="UP000224634"/>
    </source>
</evidence>
<name>A0A2B7Z0A7_POLH7</name>
<gene>
    <name evidence="10" type="ORF">AJ80_01697</name>
</gene>
<dbReference type="PRINTS" id="PR00747">
    <property type="entry name" value="GLYHDRLASE47"/>
</dbReference>
<dbReference type="AlphaFoldDB" id="A0A2B7Z0A7"/>
<feature type="region of interest" description="Disordered" evidence="9">
    <location>
        <begin position="47"/>
        <end position="154"/>
    </location>
</feature>
<dbReference type="GO" id="GO:0005783">
    <property type="term" value="C:endoplasmic reticulum"/>
    <property type="evidence" value="ECO:0007669"/>
    <property type="project" value="TreeGrafter"/>
</dbReference>
<evidence type="ECO:0000256" key="8">
    <source>
        <dbReference type="RuleBase" id="RU361193"/>
    </source>
</evidence>
<dbReference type="GO" id="GO:0004571">
    <property type="term" value="F:mannosyl-oligosaccharide 1,2-alpha-mannosidase activity"/>
    <property type="evidence" value="ECO:0007669"/>
    <property type="project" value="InterPro"/>
</dbReference>
<evidence type="ECO:0000256" key="6">
    <source>
        <dbReference type="PIRSR" id="PIRSR601382-1"/>
    </source>
</evidence>
<evidence type="ECO:0000256" key="7">
    <source>
        <dbReference type="PIRSR" id="PIRSR601382-3"/>
    </source>
</evidence>
<dbReference type="GO" id="GO:0016020">
    <property type="term" value="C:membrane"/>
    <property type="evidence" value="ECO:0007669"/>
    <property type="project" value="InterPro"/>
</dbReference>
<dbReference type="EC" id="3.2.1.-" evidence="8"/>
<feature type="active site" description="Proton donor" evidence="6">
    <location>
        <position position="290"/>
    </location>
</feature>
<comment type="caution">
    <text evidence="10">The sequence shown here is derived from an EMBL/GenBank/DDBJ whole genome shotgun (WGS) entry which is preliminary data.</text>
</comment>
<dbReference type="Gene3D" id="1.50.10.10">
    <property type="match status" value="3"/>
</dbReference>
<evidence type="ECO:0000256" key="1">
    <source>
        <dbReference type="ARBA" id="ARBA00001913"/>
    </source>
</evidence>
<evidence type="ECO:0000256" key="4">
    <source>
        <dbReference type="ARBA" id="ARBA00022801"/>
    </source>
</evidence>
<dbReference type="InterPro" id="IPR036026">
    <property type="entry name" value="Seven-hairpin_glycosidases"/>
</dbReference>
<dbReference type="PANTHER" id="PTHR11742:SF103">
    <property type="entry name" value="ENDOPLASMIC RETICULUM MANNOSIDASE MNL2-RELATED"/>
    <property type="match status" value="1"/>
</dbReference>
<dbReference type="GO" id="GO:0005509">
    <property type="term" value="F:calcium ion binding"/>
    <property type="evidence" value="ECO:0007669"/>
    <property type="project" value="InterPro"/>
</dbReference>
<keyword evidence="8" id="KW-0326">Glycosidase</keyword>
<feature type="region of interest" description="Disordered" evidence="9">
    <location>
        <begin position="425"/>
        <end position="517"/>
    </location>
</feature>
<evidence type="ECO:0000313" key="10">
    <source>
        <dbReference type="EMBL" id="PGH26568.1"/>
    </source>
</evidence>
<dbReference type="InterPro" id="IPR001382">
    <property type="entry name" value="Glyco_hydro_47"/>
</dbReference>
<protein>
    <recommendedName>
        <fullName evidence="8">alpha-1,2-Mannosidase</fullName>
        <ecNumber evidence="8">3.2.1.-</ecNumber>
    </recommendedName>
</protein>
<dbReference type="InterPro" id="IPR012341">
    <property type="entry name" value="6hp_glycosidase-like_sf"/>
</dbReference>
<accession>A0A2B7Z0A7</accession>
<feature type="compositionally biased region" description="Basic and acidic residues" evidence="9">
    <location>
        <begin position="698"/>
        <end position="711"/>
    </location>
</feature>
<dbReference type="SUPFAM" id="SSF48225">
    <property type="entry name" value="Seven-hairpin glycosidases"/>
    <property type="match status" value="1"/>
</dbReference>
<dbReference type="GO" id="GO:0036503">
    <property type="term" value="P:ERAD pathway"/>
    <property type="evidence" value="ECO:0007669"/>
    <property type="project" value="UniProtKB-ARBA"/>
</dbReference>
<feature type="disulfide bond" evidence="7">
    <location>
        <begin position="604"/>
        <end position="633"/>
    </location>
</feature>
<dbReference type="Proteomes" id="UP000224634">
    <property type="component" value="Unassembled WGS sequence"/>
</dbReference>
<feature type="active site" evidence="6">
    <location>
        <position position="783"/>
    </location>
</feature>
<keyword evidence="5 7" id="KW-1015">Disulfide bond</keyword>
<proteinExistence type="inferred from homology"/>
<dbReference type="STRING" id="1447883.A0A2B7Z0A7"/>
<evidence type="ECO:0000256" key="2">
    <source>
        <dbReference type="ARBA" id="ARBA00004922"/>
    </source>
</evidence>
<feature type="compositionally biased region" description="Basic and acidic residues" evidence="9">
    <location>
        <begin position="489"/>
        <end position="499"/>
    </location>
</feature>
<feature type="active site" description="Proton donor" evidence="6">
    <location>
        <position position="647"/>
    </location>
</feature>
<feature type="region of interest" description="Disordered" evidence="9">
    <location>
        <begin position="693"/>
        <end position="747"/>
    </location>
</feature>
<dbReference type="UniPathway" id="UPA00378"/>
<dbReference type="InterPro" id="IPR050749">
    <property type="entry name" value="Glycosyl_Hydrolase_47"/>
</dbReference>
<evidence type="ECO:0000256" key="9">
    <source>
        <dbReference type="SAM" id="MobiDB-lite"/>
    </source>
</evidence>
<reference evidence="10 11" key="1">
    <citation type="submission" date="2017-10" db="EMBL/GenBank/DDBJ databases">
        <title>Comparative genomics in systemic dimorphic fungi from Ajellomycetaceae.</title>
        <authorList>
            <person name="Munoz J.F."/>
            <person name="Mcewen J.G."/>
            <person name="Clay O.K."/>
            <person name="Cuomo C.A."/>
        </authorList>
    </citation>
    <scope>NUCLEOTIDE SEQUENCE [LARGE SCALE GENOMIC DNA]</scope>
    <source>
        <strain evidence="10 11">UAMH7299</strain>
    </source>
</reference>
<evidence type="ECO:0000256" key="5">
    <source>
        <dbReference type="ARBA" id="ARBA00023157"/>
    </source>
</evidence>
<comment type="similarity">
    <text evidence="3 8">Belongs to the glycosyl hydrolase 47 family.</text>
</comment>
<dbReference type="PANTHER" id="PTHR11742">
    <property type="entry name" value="MANNOSYL-OLIGOSACCHARIDE ALPHA-1,2-MANNOSIDASE-RELATED"/>
    <property type="match status" value="1"/>
</dbReference>
<dbReference type="Pfam" id="PF01532">
    <property type="entry name" value="Glyco_hydro_47"/>
    <property type="match status" value="1"/>
</dbReference>
<comment type="cofactor">
    <cofactor evidence="1">
        <name>Ca(2+)</name>
        <dbReference type="ChEBI" id="CHEBI:29108"/>
    </cofactor>
</comment>
<feature type="active site" evidence="6">
    <location>
        <position position="527"/>
    </location>
</feature>
<dbReference type="GO" id="GO:0005975">
    <property type="term" value="P:carbohydrate metabolic process"/>
    <property type="evidence" value="ECO:0007669"/>
    <property type="project" value="InterPro"/>
</dbReference>